<evidence type="ECO:0000313" key="1">
    <source>
        <dbReference type="EMBL" id="KAJ9092736.1"/>
    </source>
</evidence>
<protein>
    <submittedName>
        <fullName evidence="1">Uncharacterized protein</fullName>
    </submittedName>
</protein>
<dbReference type="Proteomes" id="UP001230649">
    <property type="component" value="Unassembled WGS sequence"/>
</dbReference>
<reference evidence="1" key="1">
    <citation type="submission" date="2023-04" db="EMBL/GenBank/DDBJ databases">
        <title>Draft Genome sequencing of Naganishia species isolated from polar environments using Oxford Nanopore Technology.</title>
        <authorList>
            <person name="Leo P."/>
            <person name="Venkateswaran K."/>
        </authorList>
    </citation>
    <scope>NUCLEOTIDE SEQUENCE</scope>
    <source>
        <strain evidence="1">MNA-CCFEE 5262</strain>
    </source>
</reference>
<proteinExistence type="predicted"/>
<comment type="caution">
    <text evidence="1">The sequence shown here is derived from an EMBL/GenBank/DDBJ whole genome shotgun (WGS) entry which is preliminary data.</text>
</comment>
<gene>
    <name evidence="1" type="ORF">QFC20_007270</name>
</gene>
<name>A0ACC2V148_9TREE</name>
<keyword evidence="2" id="KW-1185">Reference proteome</keyword>
<accession>A0ACC2V148</accession>
<dbReference type="EMBL" id="JASBWS010000166">
    <property type="protein sequence ID" value="KAJ9092736.1"/>
    <property type="molecule type" value="Genomic_DNA"/>
</dbReference>
<sequence length="126" mass="14303">MPSIPATLRAWFPRMAHDHQSPGGAYHHRWTLGRVLRSYAGDWALVVGLWFLLELLNQIGGHKREFSLTDITIQRPFKAEHVPPVLLFVISLAVPLGFLLVVGAGVYKSRWDVHNGVLGKREEEER</sequence>
<evidence type="ECO:0000313" key="2">
    <source>
        <dbReference type="Proteomes" id="UP001230649"/>
    </source>
</evidence>
<organism evidence="1 2">
    <name type="scientific">Naganishia adeliensis</name>
    <dbReference type="NCBI Taxonomy" id="92952"/>
    <lineage>
        <taxon>Eukaryota</taxon>
        <taxon>Fungi</taxon>
        <taxon>Dikarya</taxon>
        <taxon>Basidiomycota</taxon>
        <taxon>Agaricomycotina</taxon>
        <taxon>Tremellomycetes</taxon>
        <taxon>Filobasidiales</taxon>
        <taxon>Filobasidiaceae</taxon>
        <taxon>Naganishia</taxon>
    </lineage>
</organism>